<dbReference type="InterPro" id="IPR009003">
    <property type="entry name" value="Peptidase_S1_PA"/>
</dbReference>
<feature type="compositionally biased region" description="Acidic residues" evidence="1">
    <location>
        <begin position="269"/>
        <end position="283"/>
    </location>
</feature>
<proteinExistence type="predicted"/>
<dbReference type="EMBL" id="MT141368">
    <property type="protein sequence ID" value="QJA59413.1"/>
    <property type="molecule type" value="Genomic_DNA"/>
</dbReference>
<dbReference type="Pfam" id="PF13365">
    <property type="entry name" value="Trypsin_2"/>
    <property type="match status" value="1"/>
</dbReference>
<evidence type="ECO:0000256" key="1">
    <source>
        <dbReference type="SAM" id="MobiDB-lite"/>
    </source>
</evidence>
<dbReference type="EMBL" id="MT142277">
    <property type="protein sequence ID" value="QJA77323.1"/>
    <property type="molecule type" value="Genomic_DNA"/>
</dbReference>
<evidence type="ECO:0000313" key="3">
    <source>
        <dbReference type="EMBL" id="QJA77323.1"/>
    </source>
</evidence>
<sequence length="283" mass="31804">MLNQVELHEKILYPVVRVRTGKAGGSGTVIYSRASTKDPSTYQSFVLTCAHVITNAIKIKMEWDGLLKKEIRKEFMEQVQVEVFDYVYLSQVNSSNSYRADIIAYDKTVDLAVLKVDTPKPLPFTATLIPKEKLDSLKVFDASYTSGCSLGHDPIVNQGQITYLTERIDNKVYLMSNSASIFGNSGGALFSADTGEQIGVTARITSLQLGFGVDIITWMGFCVSPQEIYKFLDEQEIQFLYNPADTFEECMLRRERKQKSALKQPTTMVDEELNDEEPFAEAL</sequence>
<evidence type="ECO:0000313" key="2">
    <source>
        <dbReference type="EMBL" id="QJA59413.1"/>
    </source>
</evidence>
<feature type="region of interest" description="Disordered" evidence="1">
    <location>
        <begin position="258"/>
        <end position="283"/>
    </location>
</feature>
<protein>
    <submittedName>
        <fullName evidence="2">Putative trypsin-like peptidase domain containing protein</fullName>
    </submittedName>
</protein>
<accession>A0A6M3IPQ8</accession>
<dbReference type="AlphaFoldDB" id="A0A6M3IPQ8"/>
<gene>
    <name evidence="3" type="ORF">MM415A01325_0005</name>
    <name evidence="2" type="ORF">MM415B01302_0016</name>
</gene>
<dbReference type="PANTHER" id="PTHR43019:SF23">
    <property type="entry name" value="PROTEASE DO-LIKE 5, CHLOROPLASTIC"/>
    <property type="match status" value="1"/>
</dbReference>
<organism evidence="2">
    <name type="scientific">viral metagenome</name>
    <dbReference type="NCBI Taxonomy" id="1070528"/>
    <lineage>
        <taxon>unclassified sequences</taxon>
        <taxon>metagenomes</taxon>
        <taxon>organismal metagenomes</taxon>
    </lineage>
</organism>
<dbReference type="PANTHER" id="PTHR43019">
    <property type="entry name" value="SERINE ENDOPROTEASE DEGS"/>
    <property type="match status" value="1"/>
</dbReference>
<dbReference type="Gene3D" id="2.40.10.10">
    <property type="entry name" value="Trypsin-like serine proteases"/>
    <property type="match status" value="2"/>
</dbReference>
<reference evidence="2" key="1">
    <citation type="submission" date="2020-03" db="EMBL/GenBank/DDBJ databases">
        <title>The deep terrestrial virosphere.</title>
        <authorList>
            <person name="Holmfeldt K."/>
            <person name="Nilsson E."/>
            <person name="Simone D."/>
            <person name="Lopez-Fernandez M."/>
            <person name="Wu X."/>
            <person name="de Brujin I."/>
            <person name="Lundin D."/>
            <person name="Andersson A."/>
            <person name="Bertilsson S."/>
            <person name="Dopson M."/>
        </authorList>
    </citation>
    <scope>NUCLEOTIDE SEQUENCE</scope>
    <source>
        <strain evidence="3">MM415A01325</strain>
        <strain evidence="2">MM415B01302</strain>
    </source>
</reference>
<name>A0A6M3IPQ8_9ZZZZ</name>
<dbReference type="SUPFAM" id="SSF50494">
    <property type="entry name" value="Trypsin-like serine proteases"/>
    <property type="match status" value="1"/>
</dbReference>
<dbReference type="InterPro" id="IPR043504">
    <property type="entry name" value="Peptidase_S1_PA_chymotrypsin"/>
</dbReference>